<keyword evidence="2" id="KW-0808">Transferase</keyword>
<proteinExistence type="predicted"/>
<evidence type="ECO:0000259" key="1">
    <source>
        <dbReference type="PROSITE" id="PS51186"/>
    </source>
</evidence>
<gene>
    <name evidence="2" type="ORF">BKA03_001373</name>
</gene>
<organism evidence="2 3">
    <name type="scientific">Demequina lutea</name>
    <dbReference type="NCBI Taxonomy" id="431489"/>
    <lineage>
        <taxon>Bacteria</taxon>
        <taxon>Bacillati</taxon>
        <taxon>Actinomycetota</taxon>
        <taxon>Actinomycetes</taxon>
        <taxon>Micrococcales</taxon>
        <taxon>Demequinaceae</taxon>
        <taxon>Demequina</taxon>
    </lineage>
</organism>
<dbReference type="InterPro" id="IPR016181">
    <property type="entry name" value="Acyl_CoA_acyltransferase"/>
</dbReference>
<dbReference type="EMBL" id="JACBZO010000001">
    <property type="protein sequence ID" value="NYI41254.1"/>
    <property type="molecule type" value="Genomic_DNA"/>
</dbReference>
<keyword evidence="3" id="KW-1185">Reference proteome</keyword>
<dbReference type="Proteomes" id="UP000547973">
    <property type="component" value="Unassembled WGS sequence"/>
</dbReference>
<dbReference type="InterPro" id="IPR000182">
    <property type="entry name" value="GNAT_dom"/>
</dbReference>
<dbReference type="AlphaFoldDB" id="A0A7Y9Z9I3"/>
<dbReference type="CDD" id="cd04301">
    <property type="entry name" value="NAT_SF"/>
    <property type="match status" value="1"/>
</dbReference>
<accession>A0A7Y9Z9I3</accession>
<protein>
    <submittedName>
        <fullName evidence="2">GNAT superfamily N-acetyltransferase</fullName>
    </submittedName>
</protein>
<dbReference type="Pfam" id="PF00583">
    <property type="entry name" value="Acetyltransf_1"/>
    <property type="match status" value="1"/>
</dbReference>
<name>A0A7Y9Z9I3_9MICO</name>
<feature type="domain" description="N-acetyltransferase" evidence="1">
    <location>
        <begin position="4"/>
        <end position="164"/>
    </location>
</feature>
<dbReference type="OrthoDB" id="3190820at2"/>
<evidence type="ECO:0000313" key="2">
    <source>
        <dbReference type="EMBL" id="NYI41254.1"/>
    </source>
</evidence>
<dbReference type="RefSeq" id="WP_062075054.1">
    <property type="nucleotide sequence ID" value="NZ_BBRC01000005.1"/>
</dbReference>
<evidence type="ECO:0000313" key="3">
    <source>
        <dbReference type="Proteomes" id="UP000547973"/>
    </source>
</evidence>
<reference evidence="2 3" key="1">
    <citation type="submission" date="2020-07" db="EMBL/GenBank/DDBJ databases">
        <title>Sequencing the genomes of 1000 actinobacteria strains.</title>
        <authorList>
            <person name="Klenk H.-P."/>
        </authorList>
    </citation>
    <scope>NUCLEOTIDE SEQUENCE [LARGE SCALE GENOMIC DNA]</scope>
    <source>
        <strain evidence="2 3">DSM 19970</strain>
    </source>
</reference>
<dbReference type="PROSITE" id="PS51186">
    <property type="entry name" value="GNAT"/>
    <property type="match status" value="1"/>
</dbReference>
<dbReference type="SUPFAM" id="SSF55729">
    <property type="entry name" value="Acyl-CoA N-acyltransferases (Nat)"/>
    <property type="match status" value="1"/>
</dbReference>
<dbReference type="GO" id="GO:0016747">
    <property type="term" value="F:acyltransferase activity, transferring groups other than amino-acyl groups"/>
    <property type="evidence" value="ECO:0007669"/>
    <property type="project" value="InterPro"/>
</dbReference>
<comment type="caution">
    <text evidence="2">The sequence shown here is derived from an EMBL/GenBank/DDBJ whole genome shotgun (WGS) entry which is preliminary data.</text>
</comment>
<dbReference type="Gene3D" id="3.40.630.30">
    <property type="match status" value="1"/>
</dbReference>
<sequence length="164" mass="17992">MVHRLVREAVAGDAAEIVHLGALMYASVGARPTPTWALESTGWVRDRLGRDLYGAVIDADEGGLAACGLINIVPRLPRPGRHSHEAAYIQWVSTAPQHHRKGYARAVTQALLAETDRRGIEVIELHATVLGRRLYEELGFFIKTDNVAMMALRGDAAPDAPYMR</sequence>